<evidence type="ECO:0000313" key="4">
    <source>
        <dbReference type="Proteomes" id="UP000001693"/>
    </source>
</evidence>
<evidence type="ECO:0000256" key="2">
    <source>
        <dbReference type="SAM" id="Phobius"/>
    </source>
</evidence>
<protein>
    <recommendedName>
        <fullName evidence="5">5-bromo-4-chloroindolyl phosphate hydrolysis protein</fullName>
    </recommendedName>
</protein>
<feature type="region of interest" description="Disordered" evidence="1">
    <location>
        <begin position="260"/>
        <end position="292"/>
    </location>
</feature>
<gene>
    <name evidence="3" type="ordered locus">Lcho_2466</name>
</gene>
<dbReference type="EMBL" id="CP001013">
    <property type="protein sequence ID" value="ACB34731.1"/>
    <property type="molecule type" value="Genomic_DNA"/>
</dbReference>
<name>B1Y5L9_LEPCP</name>
<dbReference type="Proteomes" id="UP000001693">
    <property type="component" value="Chromosome"/>
</dbReference>
<keyword evidence="2" id="KW-0472">Membrane</keyword>
<dbReference type="OrthoDB" id="8896903at2"/>
<feature type="transmembrane region" description="Helical" evidence="2">
    <location>
        <begin position="20"/>
        <end position="37"/>
    </location>
</feature>
<keyword evidence="2" id="KW-0812">Transmembrane</keyword>
<keyword evidence="4" id="KW-1185">Reference proteome</keyword>
<reference evidence="3 4" key="1">
    <citation type="submission" date="2008-03" db="EMBL/GenBank/DDBJ databases">
        <title>Complete sequence of Leptothrix cholodnii SP-6.</title>
        <authorList>
            <consortium name="US DOE Joint Genome Institute"/>
            <person name="Copeland A."/>
            <person name="Lucas S."/>
            <person name="Lapidus A."/>
            <person name="Glavina del Rio T."/>
            <person name="Dalin E."/>
            <person name="Tice H."/>
            <person name="Bruce D."/>
            <person name="Goodwin L."/>
            <person name="Pitluck S."/>
            <person name="Chertkov O."/>
            <person name="Brettin T."/>
            <person name="Detter J.C."/>
            <person name="Han C."/>
            <person name="Kuske C.R."/>
            <person name="Schmutz J."/>
            <person name="Larimer F."/>
            <person name="Land M."/>
            <person name="Hauser L."/>
            <person name="Kyrpides N."/>
            <person name="Lykidis A."/>
            <person name="Emerson D."/>
            <person name="Richardson P."/>
        </authorList>
    </citation>
    <scope>NUCLEOTIDE SEQUENCE [LARGE SCALE GENOMIC DNA]</scope>
    <source>
        <strain evidence="4">ATCC 51168 / LMG 8142 / SP-6</strain>
    </source>
</reference>
<proteinExistence type="predicted"/>
<organism evidence="3 4">
    <name type="scientific">Leptothrix cholodnii (strain ATCC 51168 / LMG 8142 / SP-6)</name>
    <name type="common">Leptothrix discophora (strain SP-6)</name>
    <dbReference type="NCBI Taxonomy" id="395495"/>
    <lineage>
        <taxon>Bacteria</taxon>
        <taxon>Pseudomonadati</taxon>
        <taxon>Pseudomonadota</taxon>
        <taxon>Betaproteobacteria</taxon>
        <taxon>Burkholderiales</taxon>
        <taxon>Sphaerotilaceae</taxon>
        <taxon>Leptothrix</taxon>
    </lineage>
</organism>
<dbReference type="KEGG" id="lch:Lcho_2466"/>
<keyword evidence="2" id="KW-1133">Transmembrane helix</keyword>
<dbReference type="AlphaFoldDB" id="B1Y5L9"/>
<evidence type="ECO:0000313" key="3">
    <source>
        <dbReference type="EMBL" id="ACB34731.1"/>
    </source>
</evidence>
<dbReference type="STRING" id="395495.Lcho_2466"/>
<sequence precursor="true">MSSPSPYLGAFWRHPNNRVALLAAGCAAIFASIPYGWTGLALVGVLALGTEILAALAIPSLPSFRARVDRDLHVQARLQRQGRLLAELNNYGDDKALATYRHMSGRVQALYQAVGDSRNTLTRADVDKLEDMLVDYLGLCVVWQSLKPRKDGANDEVLMKRIAALQAQLQNPALAAEEARPLRSALAEYTEAANRSRRLAVRRSALEATLISMPDKLEEVYQLVISSPYSSGMDGKLEESLARLRIAEEVAAEFGAAEPADVGRPAAAASSASDQAIRQASRARSSQEFIRK</sequence>
<accession>B1Y5L9</accession>
<dbReference type="eggNOG" id="ENOG5032WUN">
    <property type="taxonomic scope" value="Bacteria"/>
</dbReference>
<dbReference type="HOGENOM" id="CLU_955192_0_0_4"/>
<evidence type="ECO:0000256" key="1">
    <source>
        <dbReference type="SAM" id="MobiDB-lite"/>
    </source>
</evidence>
<dbReference type="RefSeq" id="WP_012347487.1">
    <property type="nucleotide sequence ID" value="NC_010524.1"/>
</dbReference>
<evidence type="ECO:0008006" key="5">
    <source>
        <dbReference type="Google" id="ProtNLM"/>
    </source>
</evidence>